<proteinExistence type="predicted"/>
<dbReference type="Gene3D" id="3.40.50.1820">
    <property type="entry name" value="alpha/beta hydrolase"/>
    <property type="match status" value="1"/>
</dbReference>
<dbReference type="RefSeq" id="WP_379881880.1">
    <property type="nucleotide sequence ID" value="NZ_JBHPON010000002.1"/>
</dbReference>
<protein>
    <submittedName>
        <fullName evidence="2">Alpha/beta fold hydrolase</fullName>
    </submittedName>
</protein>
<keyword evidence="2" id="KW-0378">Hydrolase</keyword>
<evidence type="ECO:0000313" key="2">
    <source>
        <dbReference type="EMBL" id="MFC6036873.1"/>
    </source>
</evidence>
<dbReference type="Proteomes" id="UP001596116">
    <property type="component" value="Unassembled WGS sequence"/>
</dbReference>
<comment type="caution">
    <text evidence="2">The sequence shown here is derived from an EMBL/GenBank/DDBJ whole genome shotgun (WGS) entry which is preliminary data.</text>
</comment>
<evidence type="ECO:0000313" key="3">
    <source>
        <dbReference type="Proteomes" id="UP001596116"/>
    </source>
</evidence>
<dbReference type="InterPro" id="IPR029058">
    <property type="entry name" value="AB_hydrolase_fold"/>
</dbReference>
<dbReference type="PANTHER" id="PTHR43798:SF33">
    <property type="entry name" value="HYDROLASE, PUTATIVE (AFU_ORTHOLOGUE AFUA_2G14860)-RELATED"/>
    <property type="match status" value="1"/>
</dbReference>
<reference evidence="2 3" key="1">
    <citation type="submission" date="2024-09" db="EMBL/GenBank/DDBJ databases">
        <authorList>
            <person name="Zhang Z.-H."/>
        </authorList>
    </citation>
    <scope>NUCLEOTIDE SEQUENCE [LARGE SCALE GENOMIC DNA]</scope>
    <source>
        <strain evidence="2 3">HHTR114</strain>
    </source>
</reference>
<dbReference type="InterPro" id="IPR050266">
    <property type="entry name" value="AB_hydrolase_sf"/>
</dbReference>
<organism evidence="2 3">
    <name type="scientific">Hyphococcus aureus</name>
    <dbReference type="NCBI Taxonomy" id="2666033"/>
    <lineage>
        <taxon>Bacteria</taxon>
        <taxon>Pseudomonadati</taxon>
        <taxon>Pseudomonadota</taxon>
        <taxon>Alphaproteobacteria</taxon>
        <taxon>Parvularculales</taxon>
        <taxon>Parvularculaceae</taxon>
        <taxon>Hyphococcus</taxon>
    </lineage>
</organism>
<dbReference type="GO" id="GO:0016787">
    <property type="term" value="F:hydrolase activity"/>
    <property type="evidence" value="ECO:0007669"/>
    <property type="project" value="UniProtKB-KW"/>
</dbReference>
<keyword evidence="3" id="KW-1185">Reference proteome</keyword>
<dbReference type="PANTHER" id="PTHR43798">
    <property type="entry name" value="MONOACYLGLYCEROL LIPASE"/>
    <property type="match status" value="1"/>
</dbReference>
<dbReference type="InterPro" id="IPR000073">
    <property type="entry name" value="AB_hydrolase_1"/>
</dbReference>
<accession>A0ABW1L263</accession>
<name>A0ABW1L263_9PROT</name>
<gene>
    <name evidence="2" type="ORF">ACFMB1_15040</name>
</gene>
<dbReference type="Pfam" id="PF00561">
    <property type="entry name" value="Abhydrolase_1"/>
    <property type="match status" value="1"/>
</dbReference>
<sequence length="313" mass="33535">MRVSLLIALFIVAALTGLSGCATWSAQKSAPAIGSFLEIEGEQIHVMDLGPRDSAYPPLILIHGASVNLRDMKLALGDRLSADHRVILIDRPGRGYSSRPDDGWRLETQARLIKGAADALGVENPVVVGQSFGGAVALRYALDYQEEMSGLVLLAAVSHEWPGGIAWYNKVSGWPVAGFLLRRIVIPPYGSLSAEKNVASSFAPDTPPEGYYEQSGLSLLFRPHDFKSNAADIAHLKAEIIAQQERYETLTLPVAIVTGASDTTVSPDIHSKQLATEIDGASLLLLPDTGHALHHSQTEAIIGVIRAMTDSEA</sequence>
<dbReference type="PROSITE" id="PS51257">
    <property type="entry name" value="PROKAR_LIPOPROTEIN"/>
    <property type="match status" value="1"/>
</dbReference>
<feature type="domain" description="AB hydrolase-1" evidence="1">
    <location>
        <begin position="57"/>
        <end position="295"/>
    </location>
</feature>
<dbReference type="EMBL" id="JBHPON010000002">
    <property type="protein sequence ID" value="MFC6036873.1"/>
    <property type="molecule type" value="Genomic_DNA"/>
</dbReference>
<dbReference type="PRINTS" id="PR00111">
    <property type="entry name" value="ABHYDROLASE"/>
</dbReference>
<evidence type="ECO:0000259" key="1">
    <source>
        <dbReference type="Pfam" id="PF00561"/>
    </source>
</evidence>
<dbReference type="SUPFAM" id="SSF53474">
    <property type="entry name" value="alpha/beta-Hydrolases"/>
    <property type="match status" value="1"/>
</dbReference>